<dbReference type="Gene3D" id="3.90.950.10">
    <property type="match status" value="1"/>
</dbReference>
<dbReference type="EMBL" id="CP020867">
    <property type="protein sequence ID" value="ARJ57003.1"/>
    <property type="molecule type" value="Genomic_DNA"/>
</dbReference>
<evidence type="ECO:0000256" key="8">
    <source>
        <dbReference type="ARBA" id="ARBA00051875"/>
    </source>
</evidence>
<evidence type="ECO:0000256" key="9">
    <source>
        <dbReference type="ARBA" id="ARBA00052017"/>
    </source>
</evidence>
<dbReference type="InterPro" id="IPR002637">
    <property type="entry name" value="RdgB/HAM1"/>
</dbReference>
<evidence type="ECO:0000256" key="2">
    <source>
        <dbReference type="ARBA" id="ARBA00011738"/>
    </source>
</evidence>
<dbReference type="NCBIfam" id="TIGR00042">
    <property type="entry name" value="RdgB/HAM1 family non-canonical purine NTP pyrophosphatase"/>
    <property type="match status" value="1"/>
</dbReference>
<gene>
    <name evidence="12" type="ORF">CCUN_1415</name>
</gene>
<dbReference type="GO" id="GO:0036222">
    <property type="term" value="F:XTP diphosphatase activity"/>
    <property type="evidence" value="ECO:0007669"/>
    <property type="project" value="UniProtKB-UniRule"/>
</dbReference>
<comment type="catalytic activity">
    <reaction evidence="8 10">
        <text>dITP + H2O = dIMP + diphosphate + H(+)</text>
        <dbReference type="Rhea" id="RHEA:28342"/>
        <dbReference type="ChEBI" id="CHEBI:15377"/>
        <dbReference type="ChEBI" id="CHEBI:15378"/>
        <dbReference type="ChEBI" id="CHEBI:33019"/>
        <dbReference type="ChEBI" id="CHEBI:61194"/>
        <dbReference type="ChEBI" id="CHEBI:61382"/>
        <dbReference type="EC" id="3.6.1.66"/>
    </reaction>
</comment>
<keyword evidence="3 10" id="KW-0479">Metal-binding</keyword>
<dbReference type="SUPFAM" id="SSF52972">
    <property type="entry name" value="ITPase-like"/>
    <property type="match status" value="1"/>
</dbReference>
<feature type="active site" description="Proton acceptor" evidence="10">
    <location>
        <position position="73"/>
    </location>
</feature>
<dbReference type="GO" id="GO:0009117">
    <property type="term" value="P:nucleotide metabolic process"/>
    <property type="evidence" value="ECO:0007669"/>
    <property type="project" value="UniProtKB-KW"/>
</dbReference>
<keyword evidence="7 10" id="KW-0546">Nucleotide metabolism</keyword>
<dbReference type="PANTHER" id="PTHR11067:SF9">
    <property type="entry name" value="INOSINE TRIPHOSPHATE PYROPHOSPHATASE"/>
    <property type="match status" value="1"/>
</dbReference>
<evidence type="ECO:0000256" key="4">
    <source>
        <dbReference type="ARBA" id="ARBA00022741"/>
    </source>
</evidence>
<dbReference type="PANTHER" id="PTHR11067">
    <property type="entry name" value="INOSINE TRIPHOSPHATE PYROPHOSPHATASE/HAM1 PROTEIN"/>
    <property type="match status" value="1"/>
</dbReference>
<comment type="caution">
    <text evidence="10">Lacks conserved residue(s) required for the propagation of feature annotation.</text>
</comment>
<keyword evidence="4 10" id="KW-0547">Nucleotide-binding</keyword>
<sequence length="202" mass="22759">MKIILATSNAHKFAEVKKILKNFELYPLEEFLTPFEIKENGMSFKENALIKSKAVFNAISKEKQKKIVVLSDDSGLCVEALGAQPGIYSARFSKQGTDEKNREKLIKKLRKLKLSQSKAYYKTAIALSSIWGDFCVQATMHGKVICKERGSGGFGYDCLFIPNHFDKTLAELSSEEKNSISHRFKALDLAQILLRILARNYG</sequence>
<dbReference type="STRING" id="1121267.CCUN_1415"/>
<accession>A0A1W6BY36</accession>
<feature type="binding site" evidence="10">
    <location>
        <position position="74"/>
    </location>
    <ligand>
        <name>substrate</name>
    </ligand>
</feature>
<comment type="similarity">
    <text evidence="1 10 11">Belongs to the HAM1 NTPase family.</text>
</comment>
<name>A0A1W6BY36_9BACT</name>
<comment type="catalytic activity">
    <reaction evidence="10">
        <text>ITP + H2O = IMP + diphosphate + H(+)</text>
        <dbReference type="Rhea" id="RHEA:29399"/>
        <dbReference type="ChEBI" id="CHEBI:15377"/>
        <dbReference type="ChEBI" id="CHEBI:15378"/>
        <dbReference type="ChEBI" id="CHEBI:33019"/>
        <dbReference type="ChEBI" id="CHEBI:58053"/>
        <dbReference type="ChEBI" id="CHEBI:61402"/>
        <dbReference type="EC" id="3.6.1.66"/>
    </reaction>
</comment>
<dbReference type="Proteomes" id="UP000192902">
    <property type="component" value="Chromosome"/>
</dbReference>
<feature type="binding site" evidence="10">
    <location>
        <position position="177"/>
    </location>
    <ligand>
        <name>substrate</name>
    </ligand>
</feature>
<dbReference type="GO" id="GO:0017111">
    <property type="term" value="F:ribonucleoside triphosphate phosphatase activity"/>
    <property type="evidence" value="ECO:0007669"/>
    <property type="project" value="InterPro"/>
</dbReference>
<feature type="binding site" evidence="10">
    <location>
        <begin position="154"/>
        <end position="157"/>
    </location>
    <ligand>
        <name>substrate</name>
    </ligand>
</feature>
<evidence type="ECO:0000256" key="1">
    <source>
        <dbReference type="ARBA" id="ARBA00008023"/>
    </source>
</evidence>
<evidence type="ECO:0000256" key="7">
    <source>
        <dbReference type="ARBA" id="ARBA00023080"/>
    </source>
</evidence>
<proteinExistence type="inferred from homology"/>
<dbReference type="GO" id="GO:0009146">
    <property type="term" value="P:purine nucleoside triphosphate catabolic process"/>
    <property type="evidence" value="ECO:0007669"/>
    <property type="project" value="UniProtKB-UniRule"/>
</dbReference>
<comment type="cofactor">
    <cofactor evidence="10">
        <name>Mg(2+)</name>
        <dbReference type="ChEBI" id="CHEBI:18420"/>
    </cofactor>
    <text evidence="10">Binds 1 Mg(2+) ion per subunit.</text>
</comment>
<dbReference type="KEGG" id="ccun:CCUN_1415"/>
<evidence type="ECO:0000256" key="6">
    <source>
        <dbReference type="ARBA" id="ARBA00022842"/>
    </source>
</evidence>
<dbReference type="AlphaFoldDB" id="A0A1W6BY36"/>
<evidence type="ECO:0000256" key="5">
    <source>
        <dbReference type="ARBA" id="ARBA00022801"/>
    </source>
</evidence>
<feature type="binding site" evidence="10">
    <location>
        <begin position="7"/>
        <end position="12"/>
    </location>
    <ligand>
        <name>substrate</name>
    </ligand>
</feature>
<dbReference type="GO" id="GO:0000166">
    <property type="term" value="F:nucleotide binding"/>
    <property type="evidence" value="ECO:0007669"/>
    <property type="project" value="UniProtKB-KW"/>
</dbReference>
<dbReference type="OrthoDB" id="9807456at2"/>
<reference evidence="12 13" key="1">
    <citation type="submission" date="2017-04" db="EMBL/GenBank/DDBJ databases">
        <title>Complete genome sequence of the Campylobacter cuniculorum type strain LMG24588.</title>
        <authorList>
            <person name="Miller W.G."/>
            <person name="Yee E."/>
            <person name="Revez J."/>
            <person name="Bono J.L."/>
            <person name="Rossi M."/>
        </authorList>
    </citation>
    <scope>NUCLEOTIDE SEQUENCE [LARGE SCALE GENOMIC DNA]</scope>
    <source>
        <strain evidence="12 13">LMG 24588</strain>
    </source>
</reference>
<feature type="binding site" evidence="10">
    <location>
        <position position="73"/>
    </location>
    <ligand>
        <name>Mg(2+)</name>
        <dbReference type="ChEBI" id="CHEBI:18420"/>
    </ligand>
</feature>
<dbReference type="InterPro" id="IPR029001">
    <property type="entry name" value="ITPase-like_fam"/>
</dbReference>
<evidence type="ECO:0000313" key="13">
    <source>
        <dbReference type="Proteomes" id="UP000192902"/>
    </source>
</evidence>
<dbReference type="GO" id="GO:0005829">
    <property type="term" value="C:cytosol"/>
    <property type="evidence" value="ECO:0007669"/>
    <property type="project" value="TreeGrafter"/>
</dbReference>
<comment type="function">
    <text evidence="10">Pyrophosphatase that catalyzes the hydrolysis of nucleoside triphosphates to their monophosphate derivatives, with a high preference for the non-canonical purine nucleotides XTP (xanthosine triphosphate), dITP (deoxyinosine triphosphate) and ITP. Seems to function as a house-cleaning enzyme that removes non-canonical purine nucleotides from the nucleotide pool, thus preventing their incorporation into DNA/RNA and avoiding chromosomal lesions.</text>
</comment>
<dbReference type="EC" id="3.6.1.66" evidence="10"/>
<dbReference type="GO" id="GO:0036220">
    <property type="term" value="F:ITP diphosphatase activity"/>
    <property type="evidence" value="ECO:0007669"/>
    <property type="project" value="UniProtKB-UniRule"/>
</dbReference>
<organism evidence="12 13">
    <name type="scientific">Campylobacter cuniculorum DSM 23162 = LMG 24588</name>
    <dbReference type="NCBI Taxonomy" id="1121267"/>
    <lineage>
        <taxon>Bacteria</taxon>
        <taxon>Pseudomonadati</taxon>
        <taxon>Campylobacterota</taxon>
        <taxon>Epsilonproteobacteria</taxon>
        <taxon>Campylobacterales</taxon>
        <taxon>Campylobacteraceae</taxon>
        <taxon>Campylobacter</taxon>
    </lineage>
</organism>
<dbReference type="GO" id="GO:0035870">
    <property type="term" value="F:dITP diphosphatase activity"/>
    <property type="evidence" value="ECO:0007669"/>
    <property type="project" value="UniProtKB-UniRule"/>
</dbReference>
<dbReference type="RefSeq" id="WP_027305207.1">
    <property type="nucleotide sequence ID" value="NZ_CP020867.1"/>
</dbReference>
<feature type="binding site" evidence="10">
    <location>
        <begin position="182"/>
        <end position="183"/>
    </location>
    <ligand>
        <name>substrate</name>
    </ligand>
</feature>
<dbReference type="GO" id="GO:0046872">
    <property type="term" value="F:metal ion binding"/>
    <property type="evidence" value="ECO:0007669"/>
    <property type="project" value="UniProtKB-KW"/>
</dbReference>
<keyword evidence="6 10" id="KW-0460">Magnesium</keyword>
<keyword evidence="5 10" id="KW-0378">Hydrolase</keyword>
<dbReference type="HAMAP" id="MF_01405">
    <property type="entry name" value="Non_canon_purine_NTPase"/>
    <property type="match status" value="1"/>
</dbReference>
<evidence type="ECO:0000256" key="11">
    <source>
        <dbReference type="RuleBase" id="RU003781"/>
    </source>
</evidence>
<protein>
    <recommendedName>
        <fullName evidence="10">dITP/XTP pyrophosphatase</fullName>
        <ecNumber evidence="10">3.6.1.66</ecNumber>
    </recommendedName>
    <alternativeName>
        <fullName evidence="10">Non-canonical purine NTP pyrophosphatase</fullName>
    </alternativeName>
    <alternativeName>
        <fullName evidence="10">Non-standard purine NTP pyrophosphatase</fullName>
    </alternativeName>
    <alternativeName>
        <fullName evidence="10">Nucleoside-triphosphate diphosphatase</fullName>
    </alternativeName>
    <alternativeName>
        <fullName evidence="10">Nucleoside-triphosphate pyrophosphatase</fullName>
        <shortName evidence="10">NTPase</shortName>
    </alternativeName>
</protein>
<dbReference type="CDD" id="cd00515">
    <property type="entry name" value="HAM1"/>
    <property type="match status" value="1"/>
</dbReference>
<comment type="catalytic activity">
    <reaction evidence="9 10">
        <text>XTP + H2O = XMP + diphosphate + H(+)</text>
        <dbReference type="Rhea" id="RHEA:28610"/>
        <dbReference type="ChEBI" id="CHEBI:15377"/>
        <dbReference type="ChEBI" id="CHEBI:15378"/>
        <dbReference type="ChEBI" id="CHEBI:33019"/>
        <dbReference type="ChEBI" id="CHEBI:57464"/>
        <dbReference type="ChEBI" id="CHEBI:61314"/>
        <dbReference type="EC" id="3.6.1.66"/>
    </reaction>
</comment>
<dbReference type="eggNOG" id="COG0127">
    <property type="taxonomic scope" value="Bacteria"/>
</dbReference>
<dbReference type="FunFam" id="3.90.950.10:FF:000001">
    <property type="entry name" value="dITP/XTP pyrophosphatase"/>
    <property type="match status" value="1"/>
</dbReference>
<evidence type="ECO:0000256" key="10">
    <source>
        <dbReference type="HAMAP-Rule" id="MF_01405"/>
    </source>
</evidence>
<dbReference type="InterPro" id="IPR020922">
    <property type="entry name" value="dITP/XTP_pyrophosphatase"/>
</dbReference>
<evidence type="ECO:0000256" key="3">
    <source>
        <dbReference type="ARBA" id="ARBA00022723"/>
    </source>
</evidence>
<evidence type="ECO:0000313" key="12">
    <source>
        <dbReference type="EMBL" id="ARJ57003.1"/>
    </source>
</evidence>
<comment type="subunit">
    <text evidence="2 10">Homodimer.</text>
</comment>
<dbReference type="Pfam" id="PF01725">
    <property type="entry name" value="Ham1p_like"/>
    <property type="match status" value="1"/>
</dbReference>